<dbReference type="GO" id="GO:0016887">
    <property type="term" value="F:ATP hydrolysis activity"/>
    <property type="evidence" value="ECO:0007669"/>
    <property type="project" value="InterPro"/>
</dbReference>
<dbReference type="InterPro" id="IPR017871">
    <property type="entry name" value="ABC_transporter-like_CS"/>
</dbReference>
<dbReference type="FunFam" id="3.40.50.300:FF:000425">
    <property type="entry name" value="Probable ABC transporter, ATP-binding subunit"/>
    <property type="match status" value="1"/>
</dbReference>
<evidence type="ECO:0000256" key="2">
    <source>
        <dbReference type="ARBA" id="ARBA00022475"/>
    </source>
</evidence>
<dbReference type="Gene3D" id="2.40.50.100">
    <property type="match status" value="1"/>
</dbReference>
<accession>A0A5E4RAR8</accession>
<dbReference type="SMART" id="SM00382">
    <property type="entry name" value="AAA"/>
    <property type="match status" value="1"/>
</dbReference>
<dbReference type="InterPro" id="IPR003439">
    <property type="entry name" value="ABC_transporter-like_ATP-bd"/>
</dbReference>
<keyword evidence="3" id="KW-0472">Membrane</keyword>
<dbReference type="Gene3D" id="3.40.50.300">
    <property type="entry name" value="P-loop containing nucleotide triphosphate hydrolases"/>
    <property type="match status" value="1"/>
</dbReference>
<dbReference type="GO" id="GO:0015697">
    <property type="term" value="P:quaternary ammonium group transport"/>
    <property type="evidence" value="ECO:0007669"/>
    <property type="project" value="UniProtKB-ARBA"/>
</dbReference>
<dbReference type="GO" id="GO:0043190">
    <property type="term" value="C:ATP-binding cassette (ABC) transporter complex"/>
    <property type="evidence" value="ECO:0007669"/>
    <property type="project" value="InterPro"/>
</dbReference>
<dbReference type="PROSITE" id="PS00211">
    <property type="entry name" value="ABC_TRANSPORTER_1"/>
    <property type="match status" value="1"/>
</dbReference>
<reference evidence="7 8" key="1">
    <citation type="submission" date="2019-08" db="EMBL/GenBank/DDBJ databases">
        <authorList>
            <person name="Peeters C."/>
        </authorList>
    </citation>
    <scope>NUCLEOTIDE SEQUENCE [LARGE SCALE GENOMIC DNA]</scope>
    <source>
        <strain evidence="7 8">LMG 31114</strain>
    </source>
</reference>
<dbReference type="PANTHER" id="PTHR42781:SF4">
    <property type="entry name" value="SPERMIDINE_PUTRESCINE IMPORT ATP-BINDING PROTEIN POTA"/>
    <property type="match status" value="1"/>
</dbReference>
<evidence type="ECO:0000256" key="3">
    <source>
        <dbReference type="ARBA" id="ARBA00022519"/>
    </source>
</evidence>
<name>A0A5E4RAR8_9BURK</name>
<evidence type="ECO:0000313" key="7">
    <source>
        <dbReference type="EMBL" id="VVD60287.1"/>
    </source>
</evidence>
<keyword evidence="2" id="KW-1003">Cell membrane</keyword>
<protein>
    <submittedName>
        <fullName evidence="7">Fe3+/spermidine/putrescine ABC transporter ATP-binding protein</fullName>
    </submittedName>
</protein>
<keyword evidence="5 7" id="KW-0067">ATP-binding</keyword>
<evidence type="ECO:0000259" key="6">
    <source>
        <dbReference type="PROSITE" id="PS50893"/>
    </source>
</evidence>
<keyword evidence="3" id="KW-0997">Cell inner membrane</keyword>
<dbReference type="Proteomes" id="UP000366945">
    <property type="component" value="Unassembled WGS sequence"/>
</dbReference>
<dbReference type="GO" id="GO:0005524">
    <property type="term" value="F:ATP binding"/>
    <property type="evidence" value="ECO:0007669"/>
    <property type="project" value="UniProtKB-KW"/>
</dbReference>
<dbReference type="AlphaFoldDB" id="A0A5E4RAR8"/>
<keyword evidence="4" id="KW-0547">Nucleotide-binding</keyword>
<dbReference type="InterPro" id="IPR027417">
    <property type="entry name" value="P-loop_NTPase"/>
</dbReference>
<feature type="domain" description="ABC transporter" evidence="6">
    <location>
        <begin position="35"/>
        <end position="265"/>
    </location>
</feature>
<dbReference type="PANTHER" id="PTHR42781">
    <property type="entry name" value="SPERMIDINE/PUTRESCINE IMPORT ATP-BINDING PROTEIN POTA"/>
    <property type="match status" value="1"/>
</dbReference>
<dbReference type="SUPFAM" id="SSF50331">
    <property type="entry name" value="MOP-like"/>
    <property type="match status" value="1"/>
</dbReference>
<dbReference type="GO" id="GO:0022857">
    <property type="term" value="F:transmembrane transporter activity"/>
    <property type="evidence" value="ECO:0007669"/>
    <property type="project" value="InterPro"/>
</dbReference>
<keyword evidence="1" id="KW-0813">Transport</keyword>
<dbReference type="InterPro" id="IPR013611">
    <property type="entry name" value="Transp-assoc_OB_typ2"/>
</dbReference>
<dbReference type="InterPro" id="IPR008995">
    <property type="entry name" value="Mo/tungstate-bd_C_term_dom"/>
</dbReference>
<keyword evidence="8" id="KW-1185">Reference proteome</keyword>
<dbReference type="InterPro" id="IPR050093">
    <property type="entry name" value="ABC_SmlMolc_Importer"/>
</dbReference>
<dbReference type="InterPro" id="IPR003593">
    <property type="entry name" value="AAA+_ATPase"/>
</dbReference>
<gene>
    <name evidence="7" type="ORF">PPN31114_00060</name>
</gene>
<dbReference type="EMBL" id="CABPSK010000001">
    <property type="protein sequence ID" value="VVD60287.1"/>
    <property type="molecule type" value="Genomic_DNA"/>
</dbReference>
<dbReference type="Pfam" id="PF08402">
    <property type="entry name" value="TOBE_2"/>
    <property type="match status" value="1"/>
</dbReference>
<organism evidence="7 8">
    <name type="scientific">Pandoraea pneumonica</name>
    <dbReference type="NCBI Taxonomy" id="2508299"/>
    <lineage>
        <taxon>Bacteria</taxon>
        <taxon>Pseudomonadati</taxon>
        <taxon>Pseudomonadota</taxon>
        <taxon>Betaproteobacteria</taxon>
        <taxon>Burkholderiales</taxon>
        <taxon>Burkholderiaceae</taxon>
        <taxon>Pandoraea</taxon>
    </lineage>
</organism>
<dbReference type="PROSITE" id="PS50893">
    <property type="entry name" value="ABC_TRANSPORTER_2"/>
    <property type="match status" value="1"/>
</dbReference>
<evidence type="ECO:0000256" key="1">
    <source>
        <dbReference type="ARBA" id="ARBA00022448"/>
    </source>
</evidence>
<dbReference type="SUPFAM" id="SSF52540">
    <property type="entry name" value="P-loop containing nucleoside triphosphate hydrolases"/>
    <property type="match status" value="1"/>
</dbReference>
<proteinExistence type="predicted"/>
<evidence type="ECO:0000256" key="4">
    <source>
        <dbReference type="ARBA" id="ARBA00022741"/>
    </source>
</evidence>
<evidence type="ECO:0000313" key="8">
    <source>
        <dbReference type="Proteomes" id="UP000366945"/>
    </source>
</evidence>
<dbReference type="Pfam" id="PF00005">
    <property type="entry name" value="ABC_tran"/>
    <property type="match status" value="1"/>
</dbReference>
<sequence>MESLSCGKEFGSLLFDAIASDAVLTRPKVVTMSFLTLTDVSKTFGELNAVSNVNLSVEKGEFVSLLGPSGCGKTTTLQMIAGFVEATTGRITLDGRDITNMRPNKRGLGIVFQSYALFPHMTVADNVGFGLEMRGVDKAERKDRIREALALVRLDALGHRFPRELSGGQRQRVAIARAVVIAPPVLLLDEPMSNLDAKLREDMQFELRSIQRKIGTTTIMVTHDQSEALSISDRVVVMEAGRITQVDTPYRAYERPENQFVSQFIGKANMLAGRVSARDGEHLHVELDGPRIEDRITQRAPLADLSPRERSVAVGDAITLCLRPEKVRLCAPNAGRVSATVTSRFFLGSQWLYRVDSALGEVLVCCQNEGGEPLTEGAPVGLDWHAEAVRFIAPAAAGDRAHG</sequence>
<evidence type="ECO:0000256" key="5">
    <source>
        <dbReference type="ARBA" id="ARBA00022840"/>
    </source>
</evidence>